<feature type="region of interest" description="Disordered" evidence="1">
    <location>
        <begin position="224"/>
        <end position="253"/>
    </location>
</feature>
<dbReference type="EMBL" id="SEOQ01000263">
    <property type="protein sequence ID" value="TFY66259.1"/>
    <property type="molecule type" value="Genomic_DNA"/>
</dbReference>
<sequence>MDGGGRRAGSNCATRGVRTSSTAHVAYFPEDDIDDNMLNGVDVTRIGVVEVRIFHATLVPTEKPPQFAVRSVNNIGSISELFKKGGLHQVSLGKATAVNANSVCIKSVVKSEDEHFASFLFQHRPAGLLQAMGIMPRLPSIEAKGGASPKETSQEISATVVKRGRHEDGEMRAPKRRRPSKDSFESEEVKPKIEDEADHDARLELLEENMRTMQAEIMSLRAAKTNSGRVKTERAPSPILGSAAGTVIDLTDN</sequence>
<name>A0A4Y9YYQ6_9AGAM</name>
<dbReference type="AlphaFoldDB" id="A0A4Y9YYQ6"/>
<evidence type="ECO:0000256" key="1">
    <source>
        <dbReference type="SAM" id="MobiDB-lite"/>
    </source>
</evidence>
<evidence type="ECO:0000313" key="4">
    <source>
        <dbReference type="Proteomes" id="UP000298327"/>
    </source>
</evidence>
<evidence type="ECO:0000313" key="3">
    <source>
        <dbReference type="EMBL" id="TFY66259.1"/>
    </source>
</evidence>
<organism evidence="3 4">
    <name type="scientific">Dentipellis fragilis</name>
    <dbReference type="NCBI Taxonomy" id="205917"/>
    <lineage>
        <taxon>Eukaryota</taxon>
        <taxon>Fungi</taxon>
        <taxon>Dikarya</taxon>
        <taxon>Basidiomycota</taxon>
        <taxon>Agaricomycotina</taxon>
        <taxon>Agaricomycetes</taxon>
        <taxon>Russulales</taxon>
        <taxon>Hericiaceae</taxon>
        <taxon>Dentipellis</taxon>
    </lineage>
</organism>
<dbReference type="Pfam" id="PF25534">
    <property type="entry name" value="DUF7918"/>
    <property type="match status" value="1"/>
</dbReference>
<dbReference type="Proteomes" id="UP000298327">
    <property type="component" value="Unassembled WGS sequence"/>
</dbReference>
<feature type="region of interest" description="Disordered" evidence="1">
    <location>
        <begin position="142"/>
        <end position="199"/>
    </location>
</feature>
<gene>
    <name evidence="3" type="ORF">EVG20_g4831</name>
</gene>
<dbReference type="PANTHER" id="PTHR36223">
    <property type="entry name" value="BETA-LACTAMASE-TYPE TRANSPEPTIDASE FOLD DOMAIN CONTAINING PROTEIN"/>
    <property type="match status" value="1"/>
</dbReference>
<dbReference type="InterPro" id="IPR057678">
    <property type="entry name" value="DUF7918"/>
</dbReference>
<accession>A0A4Y9YYQ6</accession>
<evidence type="ECO:0000259" key="2">
    <source>
        <dbReference type="Pfam" id="PF25534"/>
    </source>
</evidence>
<feature type="domain" description="DUF7918" evidence="2">
    <location>
        <begin position="41"/>
        <end position="137"/>
    </location>
</feature>
<dbReference type="OrthoDB" id="3237202at2759"/>
<keyword evidence="4" id="KW-1185">Reference proteome</keyword>
<reference evidence="3 4" key="1">
    <citation type="submission" date="2019-02" db="EMBL/GenBank/DDBJ databases">
        <title>Genome sequencing of the rare red list fungi Dentipellis fragilis.</title>
        <authorList>
            <person name="Buettner E."/>
            <person name="Kellner H."/>
        </authorList>
    </citation>
    <scope>NUCLEOTIDE SEQUENCE [LARGE SCALE GENOMIC DNA]</scope>
    <source>
        <strain evidence="3 4">DSM 105465</strain>
    </source>
</reference>
<comment type="caution">
    <text evidence="3">The sequence shown here is derived from an EMBL/GenBank/DDBJ whole genome shotgun (WGS) entry which is preliminary data.</text>
</comment>
<feature type="compositionally biased region" description="Basic and acidic residues" evidence="1">
    <location>
        <begin position="180"/>
        <end position="199"/>
    </location>
</feature>
<dbReference type="STRING" id="205917.A0A4Y9YYQ6"/>
<dbReference type="PANTHER" id="PTHR36223:SF1">
    <property type="entry name" value="TRANSCRIPTION ELONGATION FACTOR EAF N-TERMINAL DOMAIN-CONTAINING PROTEIN"/>
    <property type="match status" value="1"/>
</dbReference>
<proteinExistence type="predicted"/>
<protein>
    <recommendedName>
        <fullName evidence="2">DUF7918 domain-containing protein</fullName>
    </recommendedName>
</protein>